<evidence type="ECO:0000313" key="2">
    <source>
        <dbReference type="EMBL" id="TKV94944.1"/>
    </source>
</evidence>
<feature type="compositionally biased region" description="Basic and acidic residues" evidence="1">
    <location>
        <begin position="109"/>
        <end position="122"/>
    </location>
</feature>
<accession>A0A4U6T2M3</accession>
<gene>
    <name evidence="2" type="ORF">SEVIR_9G329300v2</name>
</gene>
<proteinExistence type="predicted"/>
<keyword evidence="3" id="KW-1185">Reference proteome</keyword>
<evidence type="ECO:0008006" key="4">
    <source>
        <dbReference type="Google" id="ProtNLM"/>
    </source>
</evidence>
<organism evidence="2 3">
    <name type="scientific">Setaria viridis</name>
    <name type="common">Green bristlegrass</name>
    <name type="synonym">Setaria italica subsp. viridis</name>
    <dbReference type="NCBI Taxonomy" id="4556"/>
    <lineage>
        <taxon>Eukaryota</taxon>
        <taxon>Viridiplantae</taxon>
        <taxon>Streptophyta</taxon>
        <taxon>Embryophyta</taxon>
        <taxon>Tracheophyta</taxon>
        <taxon>Spermatophyta</taxon>
        <taxon>Magnoliopsida</taxon>
        <taxon>Liliopsida</taxon>
        <taxon>Poales</taxon>
        <taxon>Poaceae</taxon>
        <taxon>PACMAD clade</taxon>
        <taxon>Panicoideae</taxon>
        <taxon>Panicodae</taxon>
        <taxon>Paniceae</taxon>
        <taxon>Cenchrinae</taxon>
        <taxon>Setaria</taxon>
    </lineage>
</organism>
<dbReference type="AlphaFoldDB" id="A0A4U6T2M3"/>
<dbReference type="Gramene" id="TKV94944">
    <property type="protein sequence ID" value="TKV94944"/>
    <property type="gene ID" value="SEVIR_9G329300v2"/>
</dbReference>
<evidence type="ECO:0000256" key="1">
    <source>
        <dbReference type="SAM" id="MobiDB-lite"/>
    </source>
</evidence>
<name>A0A4U6T2M3_SETVI</name>
<reference evidence="2" key="1">
    <citation type="submission" date="2019-03" db="EMBL/GenBank/DDBJ databases">
        <title>WGS assembly of Setaria viridis.</title>
        <authorList>
            <person name="Huang P."/>
            <person name="Jenkins J."/>
            <person name="Grimwood J."/>
            <person name="Barry K."/>
            <person name="Healey A."/>
            <person name="Mamidi S."/>
            <person name="Sreedasyam A."/>
            <person name="Shu S."/>
            <person name="Feldman M."/>
            <person name="Wu J."/>
            <person name="Yu Y."/>
            <person name="Chen C."/>
            <person name="Johnson J."/>
            <person name="Rokhsar D."/>
            <person name="Baxter I."/>
            <person name="Schmutz J."/>
            <person name="Brutnell T."/>
            <person name="Kellogg E."/>
        </authorList>
    </citation>
    <scope>NUCLEOTIDE SEQUENCE [LARGE SCALE GENOMIC DNA]</scope>
</reference>
<feature type="region of interest" description="Disordered" evidence="1">
    <location>
        <begin position="109"/>
        <end position="137"/>
    </location>
</feature>
<sequence>MSSWRDEQNGIPPWNERPKCHCGFHAWLQVWEDRVPRGKKAYRYFKCPTIDDDFKACTFMEWIDTRPLEEVGIILVVLETKAQYYGRLEAAQDVKEEFKARQAQLLQKEEQQKKMNKQEAECSSKTARKGKLPQFTQ</sequence>
<protein>
    <recommendedName>
        <fullName evidence="4">Zinc finger GRF-type domain-containing protein</fullName>
    </recommendedName>
</protein>
<dbReference type="EMBL" id="CM016560">
    <property type="protein sequence ID" value="TKV94944.1"/>
    <property type="molecule type" value="Genomic_DNA"/>
</dbReference>
<dbReference type="Proteomes" id="UP000298652">
    <property type="component" value="Chromosome 9"/>
</dbReference>
<evidence type="ECO:0000313" key="3">
    <source>
        <dbReference type="Proteomes" id="UP000298652"/>
    </source>
</evidence>